<feature type="domain" description="C2H2-type" evidence="12">
    <location>
        <begin position="83"/>
        <end position="111"/>
    </location>
</feature>
<feature type="region of interest" description="Disordered" evidence="11">
    <location>
        <begin position="704"/>
        <end position="851"/>
    </location>
</feature>
<reference evidence="13" key="1">
    <citation type="submission" date="2019-12" db="EMBL/GenBank/DDBJ databases">
        <title>An insight into the sialome of adult female Ixodes ricinus ticks feeding for 6 days.</title>
        <authorList>
            <person name="Perner J."/>
            <person name="Ribeiro J.M.C."/>
        </authorList>
    </citation>
    <scope>NUCLEOTIDE SEQUENCE</scope>
    <source>
        <strain evidence="13">Semi-engorged</strain>
        <tissue evidence="13">Salivary glands</tissue>
    </source>
</reference>
<dbReference type="InterPro" id="IPR036236">
    <property type="entry name" value="Znf_C2H2_sf"/>
</dbReference>
<dbReference type="AlphaFoldDB" id="A0A6B0VEP8"/>
<keyword evidence="7" id="KW-0238">DNA-binding</keyword>
<dbReference type="PROSITE" id="PS00028">
    <property type="entry name" value="ZINC_FINGER_C2H2_1"/>
    <property type="match status" value="5"/>
</dbReference>
<feature type="compositionally biased region" description="Basic and acidic residues" evidence="11">
    <location>
        <begin position="136"/>
        <end position="167"/>
    </location>
</feature>
<feature type="compositionally biased region" description="Basic and acidic residues" evidence="11">
    <location>
        <begin position="831"/>
        <end position="843"/>
    </location>
</feature>
<feature type="region of interest" description="Disordered" evidence="11">
    <location>
        <begin position="564"/>
        <end position="679"/>
    </location>
</feature>
<feature type="domain" description="C2H2-type" evidence="12">
    <location>
        <begin position="438"/>
        <end position="465"/>
    </location>
</feature>
<keyword evidence="6" id="KW-0805">Transcription regulation</keyword>
<feature type="compositionally biased region" description="Low complexity" evidence="11">
    <location>
        <begin position="515"/>
        <end position="534"/>
    </location>
</feature>
<evidence type="ECO:0000313" key="13">
    <source>
        <dbReference type="EMBL" id="MXV00744.1"/>
    </source>
</evidence>
<dbReference type="PANTHER" id="PTHR24394:SF44">
    <property type="entry name" value="ZINC FINGER PROTEIN 271-LIKE"/>
    <property type="match status" value="1"/>
</dbReference>
<keyword evidence="3" id="KW-0677">Repeat</keyword>
<dbReference type="SUPFAM" id="SSF57667">
    <property type="entry name" value="beta-beta-alpha zinc fingers"/>
    <property type="match status" value="4"/>
</dbReference>
<feature type="compositionally biased region" description="Basic and acidic residues" evidence="11">
    <location>
        <begin position="568"/>
        <end position="579"/>
    </location>
</feature>
<dbReference type="PROSITE" id="PS50157">
    <property type="entry name" value="ZINC_FINGER_C2H2_2"/>
    <property type="match status" value="5"/>
</dbReference>
<dbReference type="Pfam" id="PF00096">
    <property type="entry name" value="zf-C2H2"/>
    <property type="match status" value="2"/>
</dbReference>
<proteinExistence type="predicted"/>
<dbReference type="Gene3D" id="3.30.160.60">
    <property type="entry name" value="Classic Zinc Finger"/>
    <property type="match status" value="5"/>
</dbReference>
<feature type="domain" description="C2H2-type" evidence="12">
    <location>
        <begin position="466"/>
        <end position="494"/>
    </location>
</feature>
<evidence type="ECO:0000256" key="1">
    <source>
        <dbReference type="ARBA" id="ARBA00004123"/>
    </source>
</evidence>
<evidence type="ECO:0000256" key="5">
    <source>
        <dbReference type="ARBA" id="ARBA00022833"/>
    </source>
</evidence>
<keyword evidence="2" id="KW-0479">Metal-binding</keyword>
<evidence type="ECO:0000259" key="12">
    <source>
        <dbReference type="PROSITE" id="PS50157"/>
    </source>
</evidence>
<feature type="region of interest" description="Disordered" evidence="11">
    <location>
        <begin position="386"/>
        <end position="430"/>
    </location>
</feature>
<feature type="compositionally biased region" description="Basic and acidic residues" evidence="11">
    <location>
        <begin position="636"/>
        <end position="645"/>
    </location>
</feature>
<evidence type="ECO:0000256" key="3">
    <source>
        <dbReference type="ARBA" id="ARBA00022737"/>
    </source>
</evidence>
<dbReference type="GO" id="GO:0003677">
    <property type="term" value="F:DNA binding"/>
    <property type="evidence" value="ECO:0007669"/>
    <property type="project" value="UniProtKB-KW"/>
</dbReference>
<feature type="region of interest" description="Disordered" evidence="11">
    <location>
        <begin position="515"/>
        <end position="546"/>
    </location>
</feature>
<evidence type="ECO:0000256" key="7">
    <source>
        <dbReference type="ARBA" id="ARBA00023125"/>
    </source>
</evidence>
<organism evidence="13">
    <name type="scientific">Ixodes ricinus</name>
    <name type="common">Common tick</name>
    <name type="synonym">Acarus ricinus</name>
    <dbReference type="NCBI Taxonomy" id="34613"/>
    <lineage>
        <taxon>Eukaryota</taxon>
        <taxon>Metazoa</taxon>
        <taxon>Ecdysozoa</taxon>
        <taxon>Arthropoda</taxon>
        <taxon>Chelicerata</taxon>
        <taxon>Arachnida</taxon>
        <taxon>Acari</taxon>
        <taxon>Parasitiformes</taxon>
        <taxon>Ixodida</taxon>
        <taxon>Ixodoidea</taxon>
        <taxon>Ixodidae</taxon>
        <taxon>Ixodinae</taxon>
        <taxon>Ixodes</taxon>
    </lineage>
</organism>
<evidence type="ECO:0000256" key="8">
    <source>
        <dbReference type="ARBA" id="ARBA00023163"/>
    </source>
</evidence>
<keyword evidence="5" id="KW-0862">Zinc</keyword>
<keyword evidence="9" id="KW-0539">Nucleus</keyword>
<accession>A0A6B0VEP8</accession>
<evidence type="ECO:0000256" key="9">
    <source>
        <dbReference type="ARBA" id="ARBA00023242"/>
    </source>
</evidence>
<evidence type="ECO:0000256" key="11">
    <source>
        <dbReference type="SAM" id="MobiDB-lite"/>
    </source>
</evidence>
<dbReference type="GO" id="GO:0008270">
    <property type="term" value="F:zinc ion binding"/>
    <property type="evidence" value="ECO:0007669"/>
    <property type="project" value="UniProtKB-KW"/>
</dbReference>
<protein>
    <submittedName>
        <fullName evidence="13">Putative zinc finger protein</fullName>
    </submittedName>
</protein>
<dbReference type="GO" id="GO:0005634">
    <property type="term" value="C:nucleus"/>
    <property type="evidence" value="ECO:0007669"/>
    <property type="project" value="UniProtKB-SubCell"/>
</dbReference>
<comment type="subcellular location">
    <subcellularLocation>
        <location evidence="1">Nucleus</location>
    </subcellularLocation>
</comment>
<dbReference type="InterPro" id="IPR013087">
    <property type="entry name" value="Znf_C2H2_type"/>
</dbReference>
<sequence>MILPCDVSSHVSTSVSSSSMHLCAMPSSLTVSPPPLFSMDPSHQSPEQLMAQYAAHVLRQHHQQQQQQQAKPYSRRTPAAKPYSCEQCGRGFKYLHTLRFHIKTTHDSAAPAVEPRLSRLRRDAPPASDVGFGSADRSDLADAREEDLSVHRGPEGSRPEPDGHPEFPQDVSPQRPAAPERDLATASIKKEAVEHQDASYGTAAKLEDAASRMGGLARMGSMPSPPPLLGVGVDSWRGVKLQSEVPLAIKVDAVNPLTEQQYTLYKCGVCGETHPALRALCDHLEGHVRAAKEHHCDKCGAVFKWRSQLLVHEQVHQVIEGKGAGLSLPPGSLLGTLPDALIGEPRVSFDQALQLQLAGQQLLPGFLQHGALPNLAMGLPPLSLAGTTSSAGHPPSPSLADFSSGPATTSSRGNGSTKSAGGSLSTQEGGAGGARLPFQCSYCSKSFDRIFSLQRHERIHTGVKPCYCKACGRGFSERRNLRHHIIRFHSDVSQRDQLRRRRRAAAARSRVAATAASANCAGAGAHSDGASAASGTGGATPPAPSSLKLVSFLKKTAVRILNSMEQTKGGEEGEERHAEEEEEEEDEEEDMMDREEEEEDEEEDMMDREERAYLSNGGKGSGDAMEEDEDAAMECNEERSGRLDDSTAVLGTRGLDGPVTKREGRREEEEAEEDNKTIIYPLDVSSAQVEDRKSCEDAQSLALSSSQECDGAGEARKPAVVTGNRRKKGKPMRYGPAVVEEAAEDCAADKGSEDAPDEDATTEEGDGSRGEADEALNPYSKEEMATWMQLGKQLGNNASSCENGDANSPEASTKAPLQGQGPFYPSFNPRPDSEERQSDDEAGKPQLGPDGKCVYSCSYCYKSFSSTSDLSRHMDLHEGNRSFKLM</sequence>
<feature type="region of interest" description="Disordered" evidence="11">
    <location>
        <begin position="59"/>
        <end position="82"/>
    </location>
</feature>
<dbReference type="SMART" id="SM00355">
    <property type="entry name" value="ZnF_C2H2"/>
    <property type="match status" value="6"/>
</dbReference>
<dbReference type="FunFam" id="3.30.160.60:FF:001228">
    <property type="entry name" value="Zinc finger protein 236"/>
    <property type="match status" value="1"/>
</dbReference>
<feature type="compositionally biased region" description="Acidic residues" evidence="11">
    <location>
        <begin position="754"/>
        <end position="765"/>
    </location>
</feature>
<feature type="compositionally biased region" description="Basic and acidic residues" evidence="11">
    <location>
        <begin position="659"/>
        <end position="668"/>
    </location>
</feature>
<dbReference type="GO" id="GO:0000981">
    <property type="term" value="F:DNA-binding transcription factor activity, RNA polymerase II-specific"/>
    <property type="evidence" value="ECO:0007669"/>
    <property type="project" value="TreeGrafter"/>
</dbReference>
<feature type="domain" description="C2H2-type" evidence="12">
    <location>
        <begin position="294"/>
        <end position="316"/>
    </location>
</feature>
<feature type="compositionally biased region" description="Polar residues" evidence="11">
    <location>
        <begin position="794"/>
        <end position="811"/>
    </location>
</feature>
<evidence type="ECO:0000256" key="4">
    <source>
        <dbReference type="ARBA" id="ARBA00022771"/>
    </source>
</evidence>
<evidence type="ECO:0000256" key="2">
    <source>
        <dbReference type="ARBA" id="ARBA00022723"/>
    </source>
</evidence>
<dbReference type="FunFam" id="3.30.160.60:FF:000100">
    <property type="entry name" value="Zinc finger 45-like"/>
    <property type="match status" value="1"/>
</dbReference>
<evidence type="ECO:0000256" key="6">
    <source>
        <dbReference type="ARBA" id="ARBA00023015"/>
    </source>
</evidence>
<dbReference type="EMBL" id="GIFC01018660">
    <property type="protein sequence ID" value="MXV00744.1"/>
    <property type="molecule type" value="Transcribed_RNA"/>
</dbReference>
<keyword evidence="4 10" id="KW-0863">Zinc-finger</keyword>
<feature type="compositionally biased region" description="Acidic residues" evidence="11">
    <location>
        <begin position="580"/>
        <end position="607"/>
    </location>
</feature>
<feature type="domain" description="C2H2-type" evidence="12">
    <location>
        <begin position="855"/>
        <end position="882"/>
    </location>
</feature>
<keyword evidence="8" id="KW-0804">Transcription</keyword>
<feature type="region of interest" description="Disordered" evidence="11">
    <location>
        <begin position="106"/>
        <end position="183"/>
    </location>
</feature>
<name>A0A6B0VEP8_IXORI</name>
<evidence type="ECO:0000256" key="10">
    <source>
        <dbReference type="PROSITE-ProRule" id="PRU00042"/>
    </source>
</evidence>
<dbReference type="PANTHER" id="PTHR24394">
    <property type="entry name" value="ZINC FINGER PROTEIN"/>
    <property type="match status" value="1"/>
</dbReference>
<feature type="compositionally biased region" description="Polar residues" evidence="11">
    <location>
        <begin position="405"/>
        <end position="428"/>
    </location>
</feature>